<dbReference type="InterPro" id="IPR002347">
    <property type="entry name" value="SDR_fam"/>
</dbReference>
<comment type="caution">
    <text evidence="4">The sequence shown here is derived from an EMBL/GenBank/DDBJ whole genome shotgun (WGS) entry which is preliminary data.</text>
</comment>
<evidence type="ECO:0000313" key="4">
    <source>
        <dbReference type="EMBL" id="KAK3389338.1"/>
    </source>
</evidence>
<dbReference type="AlphaFoldDB" id="A0AAE0NX26"/>
<keyword evidence="5" id="KW-1185">Reference proteome</keyword>
<reference evidence="4" key="1">
    <citation type="journal article" date="2023" name="Mol. Phylogenet. Evol.">
        <title>Genome-scale phylogeny and comparative genomics of the fungal order Sordariales.</title>
        <authorList>
            <person name="Hensen N."/>
            <person name="Bonometti L."/>
            <person name="Westerberg I."/>
            <person name="Brannstrom I.O."/>
            <person name="Guillou S."/>
            <person name="Cros-Aarteil S."/>
            <person name="Calhoun S."/>
            <person name="Haridas S."/>
            <person name="Kuo A."/>
            <person name="Mondo S."/>
            <person name="Pangilinan J."/>
            <person name="Riley R."/>
            <person name="LaButti K."/>
            <person name="Andreopoulos B."/>
            <person name="Lipzen A."/>
            <person name="Chen C."/>
            <person name="Yan M."/>
            <person name="Daum C."/>
            <person name="Ng V."/>
            <person name="Clum A."/>
            <person name="Steindorff A."/>
            <person name="Ohm R.A."/>
            <person name="Martin F."/>
            <person name="Silar P."/>
            <person name="Natvig D.O."/>
            <person name="Lalanne C."/>
            <person name="Gautier V."/>
            <person name="Ament-Velasquez S.L."/>
            <person name="Kruys A."/>
            <person name="Hutchinson M.I."/>
            <person name="Powell A.J."/>
            <person name="Barry K."/>
            <person name="Miller A.N."/>
            <person name="Grigoriev I.V."/>
            <person name="Debuchy R."/>
            <person name="Gladieux P."/>
            <person name="Hiltunen Thoren M."/>
            <person name="Johannesson H."/>
        </authorList>
    </citation>
    <scope>NUCLEOTIDE SEQUENCE</scope>
    <source>
        <strain evidence="4">CBS 232.78</strain>
    </source>
</reference>
<evidence type="ECO:0000313" key="5">
    <source>
        <dbReference type="Proteomes" id="UP001285441"/>
    </source>
</evidence>
<reference evidence="4" key="2">
    <citation type="submission" date="2023-06" db="EMBL/GenBank/DDBJ databases">
        <authorList>
            <consortium name="Lawrence Berkeley National Laboratory"/>
            <person name="Haridas S."/>
            <person name="Hensen N."/>
            <person name="Bonometti L."/>
            <person name="Westerberg I."/>
            <person name="Brannstrom I.O."/>
            <person name="Guillou S."/>
            <person name="Cros-Aarteil S."/>
            <person name="Calhoun S."/>
            <person name="Kuo A."/>
            <person name="Mondo S."/>
            <person name="Pangilinan J."/>
            <person name="Riley R."/>
            <person name="LaButti K."/>
            <person name="Andreopoulos B."/>
            <person name="Lipzen A."/>
            <person name="Chen C."/>
            <person name="Yanf M."/>
            <person name="Daum C."/>
            <person name="Ng V."/>
            <person name="Clum A."/>
            <person name="Steindorff A."/>
            <person name="Ohm R."/>
            <person name="Martin F."/>
            <person name="Silar P."/>
            <person name="Natvig D."/>
            <person name="Lalanne C."/>
            <person name="Gautier V."/>
            <person name="Ament-velasquez S.L."/>
            <person name="Kruys A."/>
            <person name="Hutchinson M.I."/>
            <person name="Powell A.J."/>
            <person name="Barry K."/>
            <person name="Miller A.N."/>
            <person name="Grigoriev I.V."/>
            <person name="Debuchy R."/>
            <person name="Gladieux P."/>
            <person name="Thoren M.H."/>
            <person name="Johannesson H."/>
        </authorList>
    </citation>
    <scope>NUCLEOTIDE SEQUENCE</scope>
    <source>
        <strain evidence="4">CBS 232.78</strain>
    </source>
</reference>
<dbReference type="PRINTS" id="PR00080">
    <property type="entry name" value="SDRFAMILY"/>
</dbReference>
<dbReference type="SUPFAM" id="SSF51735">
    <property type="entry name" value="NAD(P)-binding Rossmann-fold domains"/>
    <property type="match status" value="1"/>
</dbReference>
<evidence type="ECO:0000256" key="1">
    <source>
        <dbReference type="ARBA" id="ARBA00006484"/>
    </source>
</evidence>
<dbReference type="PANTHER" id="PTHR43976:SF16">
    <property type="entry name" value="SHORT-CHAIN DEHYDROGENASE_REDUCTASE FAMILY PROTEIN"/>
    <property type="match status" value="1"/>
</dbReference>
<dbReference type="Gene3D" id="3.40.50.720">
    <property type="entry name" value="NAD(P)-binding Rossmann-like Domain"/>
    <property type="match status" value="1"/>
</dbReference>
<keyword evidence="2" id="KW-0560">Oxidoreductase</keyword>
<dbReference type="Proteomes" id="UP001285441">
    <property type="component" value="Unassembled WGS sequence"/>
</dbReference>
<accession>A0AAE0NX26</accession>
<evidence type="ECO:0000256" key="2">
    <source>
        <dbReference type="ARBA" id="ARBA00023002"/>
    </source>
</evidence>
<name>A0AAE0NX26_9PEZI</name>
<dbReference type="GO" id="GO:0016491">
    <property type="term" value="F:oxidoreductase activity"/>
    <property type="evidence" value="ECO:0007669"/>
    <property type="project" value="UniProtKB-KW"/>
</dbReference>
<comment type="similarity">
    <text evidence="1 3">Belongs to the short-chain dehydrogenases/reductases (SDR) family.</text>
</comment>
<dbReference type="InterPro" id="IPR051911">
    <property type="entry name" value="SDR_oxidoreductase"/>
</dbReference>
<protein>
    <submittedName>
        <fullName evidence="4">Short-chain dehydrogenase/reductase-like protein SDR</fullName>
    </submittedName>
</protein>
<dbReference type="Pfam" id="PF00106">
    <property type="entry name" value="adh_short"/>
    <property type="match status" value="1"/>
</dbReference>
<dbReference type="PRINTS" id="PR00081">
    <property type="entry name" value="GDHRDH"/>
</dbReference>
<dbReference type="InterPro" id="IPR036291">
    <property type="entry name" value="NAD(P)-bd_dom_sf"/>
</dbReference>
<dbReference type="EMBL" id="JAULSW010000002">
    <property type="protein sequence ID" value="KAK3389338.1"/>
    <property type="molecule type" value="Genomic_DNA"/>
</dbReference>
<organism evidence="4 5">
    <name type="scientific">Podospora didyma</name>
    <dbReference type="NCBI Taxonomy" id="330526"/>
    <lineage>
        <taxon>Eukaryota</taxon>
        <taxon>Fungi</taxon>
        <taxon>Dikarya</taxon>
        <taxon>Ascomycota</taxon>
        <taxon>Pezizomycotina</taxon>
        <taxon>Sordariomycetes</taxon>
        <taxon>Sordariomycetidae</taxon>
        <taxon>Sordariales</taxon>
        <taxon>Podosporaceae</taxon>
        <taxon>Podospora</taxon>
    </lineage>
</organism>
<gene>
    <name evidence="4" type="ORF">B0H63DRAFT_463428</name>
</gene>
<proteinExistence type="inferred from homology"/>
<evidence type="ECO:0000256" key="3">
    <source>
        <dbReference type="RuleBase" id="RU000363"/>
    </source>
</evidence>
<dbReference type="CDD" id="cd05374">
    <property type="entry name" value="17beta-HSD-like_SDR_c"/>
    <property type="match status" value="1"/>
</dbReference>
<sequence>MASSNTAAYQLPSDAVWFITGCSSGIGRALAEHISSCGSYRLVATARNISSLSYLPDDFPSKILKLALDVSSLPSITSAVQTAAAHFSRLDVVVNNAGYSLCGDTEAASDSSARQLMDTNFWGVVNLTKLAIGTMRDTNPLSGSIGGIIMNVTSMGGRVALASQAFYHASKFAVEGFTESLANELRPEWGIHFTLIEPGGVKTSYAGTSLKRIAPPHPAYAKADSPSRVIEGYMLDPAATKYWAEPEEVARAMVNVVSNGQKIPLRVPLGPDAWVFLKGANEADAKELEKMKEVAFSVGKKEQVETLGFLAK</sequence>
<dbReference type="PANTHER" id="PTHR43976">
    <property type="entry name" value="SHORT CHAIN DEHYDROGENASE"/>
    <property type="match status" value="1"/>
</dbReference>